<proteinExistence type="predicted"/>
<dbReference type="InterPro" id="IPR009081">
    <property type="entry name" value="PP-bd_ACP"/>
</dbReference>
<dbReference type="RefSeq" id="WP_260728811.1">
    <property type="nucleotide sequence ID" value="NZ_BAAABS010000064.1"/>
</dbReference>
<dbReference type="InterPro" id="IPR000873">
    <property type="entry name" value="AMP-dep_synth/lig_dom"/>
</dbReference>
<dbReference type="Pfam" id="PF00501">
    <property type="entry name" value="AMP-binding"/>
    <property type="match status" value="1"/>
</dbReference>
<feature type="region of interest" description="Disordered" evidence="3">
    <location>
        <begin position="496"/>
        <end position="517"/>
    </location>
</feature>
<dbReference type="Gene3D" id="1.10.1200.10">
    <property type="entry name" value="ACP-like"/>
    <property type="match status" value="1"/>
</dbReference>
<dbReference type="PROSITE" id="PS50075">
    <property type="entry name" value="CARRIER"/>
    <property type="match status" value="1"/>
</dbReference>
<dbReference type="InterPro" id="IPR020806">
    <property type="entry name" value="PKS_PP-bd"/>
</dbReference>
<dbReference type="Gene3D" id="3.40.50.12780">
    <property type="entry name" value="N-terminal domain of ligase-like"/>
    <property type="match status" value="1"/>
</dbReference>
<dbReference type="SMART" id="SM00823">
    <property type="entry name" value="PKS_PP"/>
    <property type="match status" value="1"/>
</dbReference>
<dbReference type="Gene3D" id="3.30.300.30">
    <property type="match status" value="1"/>
</dbReference>
<dbReference type="InterPro" id="IPR020845">
    <property type="entry name" value="AMP-binding_CS"/>
</dbReference>
<dbReference type="PANTHER" id="PTHR45527:SF1">
    <property type="entry name" value="FATTY ACID SYNTHASE"/>
    <property type="match status" value="1"/>
</dbReference>
<organism evidence="5 6">
    <name type="scientific">Dactylosporangium roseum</name>
    <dbReference type="NCBI Taxonomy" id="47989"/>
    <lineage>
        <taxon>Bacteria</taxon>
        <taxon>Bacillati</taxon>
        <taxon>Actinomycetota</taxon>
        <taxon>Actinomycetes</taxon>
        <taxon>Micromonosporales</taxon>
        <taxon>Micromonosporaceae</taxon>
        <taxon>Dactylosporangium</taxon>
    </lineage>
</organism>
<evidence type="ECO:0000313" key="6">
    <source>
        <dbReference type="Proteomes" id="UP001058271"/>
    </source>
</evidence>
<evidence type="ECO:0000256" key="1">
    <source>
        <dbReference type="ARBA" id="ARBA00022450"/>
    </source>
</evidence>
<dbReference type="InterPro" id="IPR045851">
    <property type="entry name" value="AMP-bd_C_sf"/>
</dbReference>
<dbReference type="CDD" id="cd05930">
    <property type="entry name" value="A_NRPS"/>
    <property type="match status" value="1"/>
</dbReference>
<evidence type="ECO:0000259" key="4">
    <source>
        <dbReference type="PROSITE" id="PS50075"/>
    </source>
</evidence>
<keyword evidence="2" id="KW-0597">Phosphoprotein</keyword>
<name>A0ABY5ZC18_9ACTN</name>
<dbReference type="Pfam" id="PF00550">
    <property type="entry name" value="PP-binding"/>
    <property type="match status" value="1"/>
</dbReference>
<reference evidence="5" key="1">
    <citation type="submission" date="2021-04" db="EMBL/GenBank/DDBJ databases">
        <title>Biosynthetic gene clusters of Dactylosporangioum roseum.</title>
        <authorList>
            <person name="Hartkoorn R.C."/>
            <person name="Beaudoing E."/>
            <person name="Hot D."/>
            <person name="Moureu S."/>
        </authorList>
    </citation>
    <scope>NUCLEOTIDE SEQUENCE</scope>
    <source>
        <strain evidence="5">NRRL B-16295</strain>
    </source>
</reference>
<dbReference type="PROSITE" id="PS00455">
    <property type="entry name" value="AMP_BINDING"/>
    <property type="match status" value="1"/>
</dbReference>
<evidence type="ECO:0000256" key="2">
    <source>
        <dbReference type="ARBA" id="ARBA00022553"/>
    </source>
</evidence>
<dbReference type="InterPro" id="IPR036736">
    <property type="entry name" value="ACP-like_sf"/>
</dbReference>
<sequence>MNPISTIRDLVSCVDRQAAERPDQIAVTHAGASSTYAQLVADSYGVARRLAGLGPGAVVGVAAHRGIASIVAELAALRAGATYVVLDPAHPVRAGLVAADAGCVAVLSEPGLPPLPGLDGVPTIDIGHLPGAPWAPAVHPDLPAYICYTSGTTGRPKGVLVPRRAITSFIDQVSRLWWPKPGEAMAGVCDATWDPWMFDVWVPLVHGCHLHLIPDDERRNPAAIARYLASHDIAALFMPTAIGELVLDSPLLRTARSLRNVVLGGDRLTRRPQPGESFALWNLYGPTEAAVGVIVGLVEAEGEGFPSLGPALPGVGLTVVDDGLRPVPDGQEGELLIDGAQLSYGYLGRPRETALAFVPADGGGRRYRTGDFVRRRPDGRFAFVGRRDRQVSIHGARIELEGVEALVRRLPGTLDVAATAHRPANGDLRLTVLVVPDGAGTGVGTVRAALREHLPGAGGSLDVRVVPRLPRRADGSLDTETLRAALDTAPIRAVDGAVRSRGGPAPDRADEDPDTAPPSEIEEIVLTAWRSALGLAEAAPDDDFFACGGTSLSAMRMLNQVQAAFDVEVSIGAFLDDPTARHLGALITAAVEERLDELTADDFGSLREGS</sequence>
<evidence type="ECO:0000256" key="3">
    <source>
        <dbReference type="SAM" id="MobiDB-lite"/>
    </source>
</evidence>
<dbReference type="Proteomes" id="UP001058271">
    <property type="component" value="Chromosome"/>
</dbReference>
<dbReference type="SUPFAM" id="SSF47336">
    <property type="entry name" value="ACP-like"/>
    <property type="match status" value="1"/>
</dbReference>
<keyword evidence="1" id="KW-0596">Phosphopantetheine</keyword>
<keyword evidence="6" id="KW-1185">Reference proteome</keyword>
<dbReference type="PANTHER" id="PTHR45527">
    <property type="entry name" value="NONRIBOSOMAL PEPTIDE SYNTHETASE"/>
    <property type="match status" value="1"/>
</dbReference>
<dbReference type="EMBL" id="CP073721">
    <property type="protein sequence ID" value="UWZ39407.1"/>
    <property type="molecule type" value="Genomic_DNA"/>
</dbReference>
<dbReference type="InterPro" id="IPR042099">
    <property type="entry name" value="ANL_N_sf"/>
</dbReference>
<gene>
    <name evidence="5" type="ORF">Drose_14890</name>
</gene>
<accession>A0ABY5ZC18</accession>
<feature type="domain" description="Carrier" evidence="4">
    <location>
        <begin position="516"/>
        <end position="591"/>
    </location>
</feature>
<evidence type="ECO:0000313" key="5">
    <source>
        <dbReference type="EMBL" id="UWZ39407.1"/>
    </source>
</evidence>
<protein>
    <submittedName>
        <fullName evidence="5">Non-ribosomal peptide synthetase</fullName>
    </submittedName>
</protein>
<dbReference type="SUPFAM" id="SSF56801">
    <property type="entry name" value="Acetyl-CoA synthetase-like"/>
    <property type="match status" value="1"/>
</dbReference>